<dbReference type="InterPro" id="IPR036396">
    <property type="entry name" value="Cyt_P450_sf"/>
</dbReference>
<organism evidence="4 5">
    <name type="scientific">Apiospora saccharicola</name>
    <dbReference type="NCBI Taxonomy" id="335842"/>
    <lineage>
        <taxon>Eukaryota</taxon>
        <taxon>Fungi</taxon>
        <taxon>Dikarya</taxon>
        <taxon>Ascomycota</taxon>
        <taxon>Pezizomycotina</taxon>
        <taxon>Sordariomycetes</taxon>
        <taxon>Xylariomycetidae</taxon>
        <taxon>Amphisphaeriales</taxon>
        <taxon>Apiosporaceae</taxon>
        <taxon>Apiospora</taxon>
    </lineage>
</organism>
<dbReference type="Pfam" id="PF00067">
    <property type="entry name" value="p450"/>
    <property type="match status" value="1"/>
</dbReference>
<dbReference type="SUPFAM" id="SSF48264">
    <property type="entry name" value="Cytochrome P450"/>
    <property type="match status" value="1"/>
</dbReference>
<evidence type="ECO:0000256" key="2">
    <source>
        <dbReference type="ARBA" id="ARBA00022723"/>
    </source>
</evidence>
<evidence type="ECO:0000313" key="4">
    <source>
        <dbReference type="EMBL" id="KAK8059391.1"/>
    </source>
</evidence>
<dbReference type="PANTHER" id="PTHR24305">
    <property type="entry name" value="CYTOCHROME P450"/>
    <property type="match status" value="1"/>
</dbReference>
<dbReference type="InterPro" id="IPR050121">
    <property type="entry name" value="Cytochrome_P450_monoxygenase"/>
</dbReference>
<evidence type="ECO:0000256" key="3">
    <source>
        <dbReference type="ARBA" id="ARBA00023004"/>
    </source>
</evidence>
<reference evidence="4 5" key="1">
    <citation type="submission" date="2023-01" db="EMBL/GenBank/DDBJ databases">
        <title>Analysis of 21 Apiospora genomes using comparative genomics revels a genus with tremendous synthesis potential of carbohydrate active enzymes and secondary metabolites.</title>
        <authorList>
            <person name="Sorensen T."/>
        </authorList>
    </citation>
    <scope>NUCLEOTIDE SEQUENCE [LARGE SCALE GENOMIC DNA]</scope>
    <source>
        <strain evidence="4 5">CBS 83171</strain>
    </source>
</reference>
<evidence type="ECO:0000256" key="1">
    <source>
        <dbReference type="ARBA" id="ARBA00022617"/>
    </source>
</evidence>
<keyword evidence="5" id="KW-1185">Reference proteome</keyword>
<dbReference type="PANTHER" id="PTHR24305:SF168">
    <property type="entry name" value="P450, PUTATIVE (EUROFUNG)-RELATED"/>
    <property type="match status" value="1"/>
</dbReference>
<dbReference type="Gene3D" id="1.10.630.10">
    <property type="entry name" value="Cytochrome P450"/>
    <property type="match status" value="2"/>
</dbReference>
<name>A0ABR1UMV2_9PEZI</name>
<dbReference type="Proteomes" id="UP001446871">
    <property type="component" value="Unassembled WGS sequence"/>
</dbReference>
<accession>A0ABR1UMV2</accession>
<proteinExistence type="predicted"/>
<evidence type="ECO:0008006" key="6">
    <source>
        <dbReference type="Google" id="ProtNLM"/>
    </source>
</evidence>
<evidence type="ECO:0000313" key="5">
    <source>
        <dbReference type="Proteomes" id="UP001446871"/>
    </source>
</evidence>
<keyword evidence="2" id="KW-0479">Metal-binding</keyword>
<keyword evidence="1" id="KW-0349">Heme</keyword>
<dbReference type="InterPro" id="IPR001128">
    <property type="entry name" value="Cyt_P450"/>
</dbReference>
<comment type="caution">
    <text evidence="4">The sequence shown here is derived from an EMBL/GenBank/DDBJ whole genome shotgun (WGS) entry which is preliminary data.</text>
</comment>
<keyword evidence="3" id="KW-0408">Iron</keyword>
<gene>
    <name evidence="4" type="ORF">PG996_009321</name>
</gene>
<dbReference type="EMBL" id="JAQQWM010000006">
    <property type="protein sequence ID" value="KAK8059391.1"/>
    <property type="molecule type" value="Genomic_DNA"/>
</dbReference>
<protein>
    <recommendedName>
        <fullName evidence="6">Cytochrome P450</fullName>
    </recommendedName>
</protein>
<sequence length="427" mass="47212">MDLVFIVSSLLLICYIARFAYRWHRLCHIPGPFWTSFGFGYSWPLNLRRLSVKHGGLIRVGPNHLVTSDIDSILRINTPISGYSGGLVPSCSSHGHFSVFWPGGKKCAQQAAPCGYTGDSHMETIVDRECKRLIRWIEEELSSTKGGFKPLDMSSASRWLVSNILRDLAFGEPCVSVEEGHGRWDTSGTKRKTLSRLLASLLPAWVMRRSGSRDEDALTQHHLNTNGAEIHREPYELRHSAVLTTDALTTIIIHLLSSPAAYDKLKTEVGRSFIPGNRLPTTPPIPSAMLPLEMPYLHAVVKEGCRMSDSVITVPPVFGKSPRGVDNILGFQIPAGTEVGPDLLGIMRAKKYWGDDAEAFRPERWLGASDEKSSFTMQSALDILWGNMGNVNGHPNPTRVTAEMVLSKALALVRQVDHPSTQSAAFF</sequence>